<reference evidence="2" key="2">
    <citation type="journal article" date="2023" name="BMC Genomics">
        <title>Pest status, molecular evolution, and epigenetic factors derived from the genome assembly of Frankliniella fusca, a thysanopteran phytovirus vector.</title>
        <authorList>
            <person name="Catto M.A."/>
            <person name="Labadie P.E."/>
            <person name="Jacobson A.L."/>
            <person name="Kennedy G.G."/>
            <person name="Srinivasan R."/>
            <person name="Hunt B.G."/>
        </authorList>
    </citation>
    <scope>NUCLEOTIDE SEQUENCE</scope>
    <source>
        <strain evidence="2">PL_HMW_Pooled</strain>
    </source>
</reference>
<keyword evidence="2" id="KW-0436">Ligase</keyword>
<feature type="region of interest" description="Disordered" evidence="1">
    <location>
        <begin position="1"/>
        <end position="63"/>
    </location>
</feature>
<reference evidence="2" key="1">
    <citation type="submission" date="2021-07" db="EMBL/GenBank/DDBJ databases">
        <authorList>
            <person name="Catto M.A."/>
            <person name="Jacobson A."/>
            <person name="Kennedy G."/>
            <person name="Labadie P."/>
            <person name="Hunt B.G."/>
            <person name="Srinivasan R."/>
        </authorList>
    </citation>
    <scope>NUCLEOTIDE SEQUENCE</scope>
    <source>
        <strain evidence="2">PL_HMW_Pooled</strain>
        <tissue evidence="2">Head</tissue>
    </source>
</reference>
<evidence type="ECO:0000313" key="3">
    <source>
        <dbReference type="Proteomes" id="UP001219518"/>
    </source>
</evidence>
<sequence length="83" mass="8965">MIRQSPAAGYVTTLPPQQQRQQQSRGELGSKVTGGSFQQGDEFKMPGSTARAKISKGIRGATAPVSERQQLALLMQMTSDDNQ</sequence>
<feature type="non-terminal residue" evidence="2">
    <location>
        <position position="1"/>
    </location>
</feature>
<evidence type="ECO:0000313" key="2">
    <source>
        <dbReference type="EMBL" id="KAK3913208.1"/>
    </source>
</evidence>
<protein>
    <submittedName>
        <fullName evidence="2">Aspartate--tRNA(Asp/Asn) ligase</fullName>
    </submittedName>
</protein>
<evidence type="ECO:0000256" key="1">
    <source>
        <dbReference type="SAM" id="MobiDB-lite"/>
    </source>
</evidence>
<organism evidence="2 3">
    <name type="scientific">Frankliniella fusca</name>
    <dbReference type="NCBI Taxonomy" id="407009"/>
    <lineage>
        <taxon>Eukaryota</taxon>
        <taxon>Metazoa</taxon>
        <taxon>Ecdysozoa</taxon>
        <taxon>Arthropoda</taxon>
        <taxon>Hexapoda</taxon>
        <taxon>Insecta</taxon>
        <taxon>Pterygota</taxon>
        <taxon>Neoptera</taxon>
        <taxon>Paraneoptera</taxon>
        <taxon>Thysanoptera</taxon>
        <taxon>Terebrantia</taxon>
        <taxon>Thripoidea</taxon>
        <taxon>Thripidae</taxon>
        <taxon>Frankliniella</taxon>
    </lineage>
</organism>
<dbReference type="AlphaFoldDB" id="A0AAE1H296"/>
<gene>
    <name evidence="2" type="ORF">KUF71_022662</name>
</gene>
<dbReference type="EMBL" id="JAHWGI010000312">
    <property type="protein sequence ID" value="KAK3913208.1"/>
    <property type="molecule type" value="Genomic_DNA"/>
</dbReference>
<accession>A0AAE1H296</accession>
<name>A0AAE1H296_9NEOP</name>
<dbReference type="GO" id="GO:0016874">
    <property type="term" value="F:ligase activity"/>
    <property type="evidence" value="ECO:0007669"/>
    <property type="project" value="UniProtKB-KW"/>
</dbReference>
<proteinExistence type="predicted"/>
<comment type="caution">
    <text evidence="2">The sequence shown here is derived from an EMBL/GenBank/DDBJ whole genome shotgun (WGS) entry which is preliminary data.</text>
</comment>
<dbReference type="Proteomes" id="UP001219518">
    <property type="component" value="Unassembled WGS sequence"/>
</dbReference>
<keyword evidence="3" id="KW-1185">Reference proteome</keyword>